<keyword evidence="2" id="KW-1185">Reference proteome</keyword>
<proteinExistence type="predicted"/>
<evidence type="ECO:0000313" key="1">
    <source>
        <dbReference type="EMBL" id="MBB3665983.1"/>
    </source>
</evidence>
<dbReference type="Proteomes" id="UP000564573">
    <property type="component" value="Unassembled WGS sequence"/>
</dbReference>
<accession>A0A839Y023</accession>
<dbReference type="EMBL" id="JACIBS010000009">
    <property type="protein sequence ID" value="MBB3665983.1"/>
    <property type="molecule type" value="Genomic_DNA"/>
</dbReference>
<sequence>MSSIDIPDEALTIATSAAREQGMDVKGWLMAAISQHAAEQEPISEIPVDDCGFPASPAPAAA</sequence>
<evidence type="ECO:0000313" key="2">
    <source>
        <dbReference type="Proteomes" id="UP000564573"/>
    </source>
</evidence>
<name>A0A839Y023_9PSEU</name>
<gene>
    <name evidence="1" type="ORF">FB384_004942</name>
</gene>
<comment type="caution">
    <text evidence="1">The sequence shown here is derived from an EMBL/GenBank/DDBJ whole genome shotgun (WGS) entry which is preliminary data.</text>
</comment>
<protein>
    <submittedName>
        <fullName evidence="1">Uncharacterized protein</fullName>
    </submittedName>
</protein>
<dbReference type="AlphaFoldDB" id="A0A839Y023"/>
<dbReference type="RefSeq" id="WP_183787180.1">
    <property type="nucleotide sequence ID" value="NZ_JACIBS010000009.1"/>
</dbReference>
<reference evidence="1 2" key="1">
    <citation type="submission" date="2020-08" db="EMBL/GenBank/DDBJ databases">
        <title>Sequencing the genomes of 1000 actinobacteria strains.</title>
        <authorList>
            <person name="Klenk H.-P."/>
        </authorList>
    </citation>
    <scope>NUCLEOTIDE SEQUENCE [LARGE SCALE GENOMIC DNA]</scope>
    <source>
        <strain evidence="1 2">DSM 45267</strain>
    </source>
</reference>
<organism evidence="1 2">
    <name type="scientific">Prauserella sediminis</name>
    <dbReference type="NCBI Taxonomy" id="577680"/>
    <lineage>
        <taxon>Bacteria</taxon>
        <taxon>Bacillati</taxon>
        <taxon>Actinomycetota</taxon>
        <taxon>Actinomycetes</taxon>
        <taxon>Pseudonocardiales</taxon>
        <taxon>Pseudonocardiaceae</taxon>
        <taxon>Prauserella</taxon>
        <taxon>Prauserella salsuginis group</taxon>
    </lineage>
</organism>